<dbReference type="Proteomes" id="UP000321258">
    <property type="component" value="Unassembled WGS sequence"/>
</dbReference>
<comment type="caution">
    <text evidence="1">The sequence shown here is derived from an EMBL/GenBank/DDBJ whole genome shotgun (WGS) entry which is preliminary data.</text>
</comment>
<keyword evidence="2" id="KW-1185">Reference proteome</keyword>
<evidence type="ECO:0000313" key="1">
    <source>
        <dbReference type="EMBL" id="GEO99116.1"/>
    </source>
</evidence>
<proteinExistence type="predicted"/>
<gene>
    <name evidence="1" type="ORF">MHA02_15040</name>
</gene>
<organism evidence="1 2">
    <name type="scientific">Methylobacterium haplocladii</name>
    <dbReference type="NCBI Taxonomy" id="1176176"/>
    <lineage>
        <taxon>Bacteria</taxon>
        <taxon>Pseudomonadati</taxon>
        <taxon>Pseudomonadota</taxon>
        <taxon>Alphaproteobacteria</taxon>
        <taxon>Hyphomicrobiales</taxon>
        <taxon>Methylobacteriaceae</taxon>
        <taxon>Methylobacterium</taxon>
    </lineage>
</organism>
<evidence type="ECO:0000313" key="2">
    <source>
        <dbReference type="Proteomes" id="UP000321258"/>
    </source>
</evidence>
<protein>
    <submittedName>
        <fullName evidence="1">Uncharacterized protein</fullName>
    </submittedName>
</protein>
<name>A0A512IN33_9HYPH</name>
<dbReference type="AlphaFoldDB" id="A0A512IN33"/>
<reference evidence="1 2" key="1">
    <citation type="submission" date="2019-07" db="EMBL/GenBank/DDBJ databases">
        <title>Whole genome shotgun sequence of Methylobacterium haplocladii NBRC 107714.</title>
        <authorList>
            <person name="Hosoyama A."/>
            <person name="Uohara A."/>
            <person name="Ohji S."/>
            <person name="Ichikawa N."/>
        </authorList>
    </citation>
    <scope>NUCLEOTIDE SEQUENCE [LARGE SCALE GENOMIC DNA]</scope>
    <source>
        <strain evidence="1 2">NBRC 107714</strain>
    </source>
</reference>
<dbReference type="RefSeq" id="WP_147078023.1">
    <property type="nucleotide sequence ID" value="NZ_BJZT01000014.1"/>
</dbReference>
<accession>A0A512IN33</accession>
<dbReference type="EMBL" id="BJZT01000014">
    <property type="protein sequence ID" value="GEO99116.1"/>
    <property type="molecule type" value="Genomic_DNA"/>
</dbReference>
<sequence>MRDIDRNDRSGQDVPDYDALQDPAYLRVLRDVNGRYARLKRIEPMPVFMGTADGPASRVAERVPLKTA</sequence>